<dbReference type="EMBL" id="BARW01005790">
    <property type="protein sequence ID" value="GAI83288.1"/>
    <property type="molecule type" value="Genomic_DNA"/>
</dbReference>
<evidence type="ECO:0000313" key="1">
    <source>
        <dbReference type="EMBL" id="GAI83288.1"/>
    </source>
</evidence>
<proteinExistence type="predicted"/>
<name>X1RRK0_9ZZZZ</name>
<reference evidence="1" key="1">
    <citation type="journal article" date="2014" name="Front. Microbiol.">
        <title>High frequency of phylogenetically diverse reductive dehalogenase-homologous genes in deep subseafloor sedimentary metagenomes.</title>
        <authorList>
            <person name="Kawai M."/>
            <person name="Futagami T."/>
            <person name="Toyoda A."/>
            <person name="Takaki Y."/>
            <person name="Nishi S."/>
            <person name="Hori S."/>
            <person name="Arai W."/>
            <person name="Tsubouchi T."/>
            <person name="Morono Y."/>
            <person name="Uchiyama I."/>
            <person name="Ito T."/>
            <person name="Fujiyama A."/>
            <person name="Inagaki F."/>
            <person name="Takami H."/>
        </authorList>
    </citation>
    <scope>NUCLEOTIDE SEQUENCE</scope>
    <source>
        <strain evidence="1">Expedition CK06-06</strain>
    </source>
</reference>
<gene>
    <name evidence="1" type="ORF">S12H4_12298</name>
</gene>
<comment type="caution">
    <text evidence="1">The sequence shown here is derived from an EMBL/GenBank/DDBJ whole genome shotgun (WGS) entry which is preliminary data.</text>
</comment>
<accession>X1RRK0</accession>
<organism evidence="1">
    <name type="scientific">marine sediment metagenome</name>
    <dbReference type="NCBI Taxonomy" id="412755"/>
    <lineage>
        <taxon>unclassified sequences</taxon>
        <taxon>metagenomes</taxon>
        <taxon>ecological metagenomes</taxon>
    </lineage>
</organism>
<dbReference type="AlphaFoldDB" id="X1RRK0"/>
<protein>
    <submittedName>
        <fullName evidence="1">Uncharacterized protein</fullName>
    </submittedName>
</protein>
<sequence length="72" mass="7613">MSVFFLLAPDWLRDFFAAARAELSGARHLGFTVRAEEPGSGFKVLNGDGATADIYILNLDAQGLTNAAAGPE</sequence>